<keyword evidence="1" id="KW-0812">Transmembrane</keyword>
<dbReference type="EMBL" id="VRSV01000001">
    <property type="protein sequence ID" value="TXK13407.1"/>
    <property type="molecule type" value="Genomic_DNA"/>
</dbReference>
<comment type="caution">
    <text evidence="2">The sequence shown here is derived from an EMBL/GenBank/DDBJ whole genome shotgun (WGS) entry which is preliminary data.</text>
</comment>
<evidence type="ECO:0000313" key="2">
    <source>
        <dbReference type="EMBL" id="TXK13407.1"/>
    </source>
</evidence>
<protein>
    <recommendedName>
        <fullName evidence="4">Integral membrane protein</fullName>
    </recommendedName>
</protein>
<evidence type="ECO:0008006" key="4">
    <source>
        <dbReference type="Google" id="ProtNLM"/>
    </source>
</evidence>
<sequence length="96" mass="10028">MQIALALLIAVVIGVALHFALPHRQKRGVVVAPAIAAVAGVVTWAALTWAGVGIDNPWIWLSAIVVPAVVTAPVVLALGAARVRGDERERQRLGLV</sequence>
<gene>
    <name evidence="2" type="ORF">FVP77_08405</name>
</gene>
<keyword evidence="1" id="KW-1133">Transmembrane helix</keyword>
<keyword evidence="1" id="KW-0472">Membrane</keyword>
<dbReference type="AlphaFoldDB" id="A0A5C8I313"/>
<name>A0A5C8I313_9MICO</name>
<dbReference type="Proteomes" id="UP000321034">
    <property type="component" value="Unassembled WGS sequence"/>
</dbReference>
<keyword evidence="3" id="KW-1185">Reference proteome</keyword>
<feature type="transmembrane region" description="Helical" evidence="1">
    <location>
        <begin position="29"/>
        <end position="52"/>
    </location>
</feature>
<dbReference type="RefSeq" id="WP_147894064.1">
    <property type="nucleotide sequence ID" value="NZ_BAAANR010000001.1"/>
</dbReference>
<evidence type="ECO:0000256" key="1">
    <source>
        <dbReference type="SAM" id="Phobius"/>
    </source>
</evidence>
<organism evidence="2 3">
    <name type="scientific">Microbacterium hatanonis</name>
    <dbReference type="NCBI Taxonomy" id="404366"/>
    <lineage>
        <taxon>Bacteria</taxon>
        <taxon>Bacillati</taxon>
        <taxon>Actinomycetota</taxon>
        <taxon>Actinomycetes</taxon>
        <taxon>Micrococcales</taxon>
        <taxon>Microbacteriaceae</taxon>
        <taxon>Microbacterium</taxon>
    </lineage>
</organism>
<proteinExistence type="predicted"/>
<feature type="transmembrane region" description="Helical" evidence="1">
    <location>
        <begin position="58"/>
        <end position="81"/>
    </location>
</feature>
<feature type="transmembrane region" description="Helical" evidence="1">
    <location>
        <begin position="6"/>
        <end position="22"/>
    </location>
</feature>
<evidence type="ECO:0000313" key="3">
    <source>
        <dbReference type="Proteomes" id="UP000321034"/>
    </source>
</evidence>
<reference evidence="2 3" key="1">
    <citation type="submission" date="2019-08" db="EMBL/GenBank/DDBJ databases">
        <authorList>
            <person name="Dong K."/>
        </authorList>
    </citation>
    <scope>NUCLEOTIDE SEQUENCE [LARGE SCALE GENOMIC DNA]</scope>
    <source>
        <strain evidence="2 3">JCM14558</strain>
    </source>
</reference>
<accession>A0A5C8I313</accession>